<evidence type="ECO:0000256" key="8">
    <source>
        <dbReference type="RuleBase" id="RU004190"/>
    </source>
</evidence>
<evidence type="ECO:0000256" key="7">
    <source>
        <dbReference type="ARBA" id="ARBA00047343"/>
    </source>
</evidence>
<dbReference type="GO" id="GO:0000271">
    <property type="term" value="P:polysaccharide biosynthetic process"/>
    <property type="evidence" value="ECO:0007669"/>
    <property type="project" value="InterPro"/>
</dbReference>
<dbReference type="PANTHER" id="PTHR46390">
    <property type="entry name" value="MANNOSE-1-PHOSPHATE GUANYLYLTRANSFERASE"/>
    <property type="match status" value="1"/>
</dbReference>
<dbReference type="Pfam" id="PF00483">
    <property type="entry name" value="NTP_transferase"/>
    <property type="match status" value="1"/>
</dbReference>
<gene>
    <name evidence="12" type="ORF">SACS_0625</name>
</gene>
<dbReference type="SUPFAM" id="SSF53448">
    <property type="entry name" value="Nucleotide-diphospho-sugar transferases"/>
    <property type="match status" value="1"/>
</dbReference>
<sequence length="473" mass="52938">MIVPVVLSGGSGTRLWPVSRKSYPKQFCALLSKDTPFQETVQRTRALGLEAAPIVVGNREHRFIMAEQLRQTGIEAASIILEPVARNSAAAMAAAAFWQARQARQDEEAILWFMPADAAIEGQEALKQALEQACEAARQDYIVTFGIRPNRAETGYGYIQQGPLLDGQENAYHIARFLEKPDAERAKVLASDGQHLWNSGMFVARARVFLEELKKYEPAIHEAVSRAVQETSCDLGFVQLAGETFSRAPSISVDYAVAERTDRAAVVPSSFSWMDVGSWDAVWELTPKDENGNAVQGNVFLDRARNCYVKSDGIVATVTGVDDLIIIVTGDAVMVSHRERAQDIKHMVSRLRDEGHTEAEQHVRMYRPWGFYESLIQGDRFQVKRIHVSPGEKLSLQKHFHRSEHWVVVAGTALVTRDDEQITVRENESIYLPLGCVHRLENPGRIPVTLIEVQSGPYLGEDDIVRLDDVYQR</sequence>
<dbReference type="GO" id="GO:0004475">
    <property type="term" value="F:mannose-1-phosphate guanylyltransferase (GTP) activity"/>
    <property type="evidence" value="ECO:0007669"/>
    <property type="project" value="UniProtKB-EC"/>
</dbReference>
<dbReference type="RefSeq" id="WP_043559041.1">
    <property type="nucleotide sequence ID" value="NZ_CBLY010000004.1"/>
</dbReference>
<keyword evidence="5" id="KW-0547">Nucleotide-binding</keyword>
<comment type="caution">
    <text evidence="12">The sequence shown here is derived from an EMBL/GenBank/DDBJ whole genome shotgun (WGS) entry which is preliminary data.</text>
</comment>
<dbReference type="Gene3D" id="3.90.550.10">
    <property type="entry name" value="Spore Coat Polysaccharide Biosynthesis Protein SpsA, Chain A"/>
    <property type="match status" value="1"/>
</dbReference>
<organism evidence="12 13">
    <name type="scientific">Parasaccharibacter apium</name>
    <dbReference type="NCBI Taxonomy" id="1510841"/>
    <lineage>
        <taxon>Bacteria</taxon>
        <taxon>Pseudomonadati</taxon>
        <taxon>Pseudomonadota</taxon>
        <taxon>Alphaproteobacteria</taxon>
        <taxon>Acetobacterales</taxon>
        <taxon>Acetobacteraceae</taxon>
        <taxon>Parasaccharibacter</taxon>
    </lineage>
</organism>
<dbReference type="NCBIfam" id="TIGR01479">
    <property type="entry name" value="GMP_PMI"/>
    <property type="match status" value="1"/>
</dbReference>
<keyword evidence="3 12" id="KW-0808">Transferase</keyword>
<evidence type="ECO:0000259" key="11">
    <source>
        <dbReference type="Pfam" id="PF22640"/>
    </source>
</evidence>
<feature type="domain" description="MannoseP isomerase/GMP-like beta-helix" evidence="11">
    <location>
        <begin position="304"/>
        <end position="351"/>
    </location>
</feature>
<dbReference type="InterPro" id="IPR005835">
    <property type="entry name" value="NTP_transferase_dom"/>
</dbReference>
<reference evidence="12 13" key="2">
    <citation type="journal article" date="2014" name="PLoS ONE">
        <title>Evolution of mitochondria reconstructed from the energy metabolism of living bacteria.</title>
        <authorList>
            <person name="Degli Esposti M."/>
            <person name="Chouaia B."/>
            <person name="Comandatore F."/>
            <person name="Crotti E."/>
            <person name="Sassera D."/>
            <person name="Lievens P.M."/>
            <person name="Daffonchio D."/>
            <person name="Bandi C."/>
        </authorList>
    </citation>
    <scope>NUCLEOTIDE SEQUENCE [LARGE SCALE GENOMIC DNA]</scope>
    <source>
        <strain evidence="13">AM169</strain>
    </source>
</reference>
<dbReference type="FunFam" id="3.90.550.10:FF:000046">
    <property type="entry name" value="Mannose-1-phosphate guanylyltransferase (GDP)"/>
    <property type="match status" value="1"/>
</dbReference>
<dbReference type="GO" id="GO:0005525">
    <property type="term" value="F:GTP binding"/>
    <property type="evidence" value="ECO:0007669"/>
    <property type="project" value="UniProtKB-KW"/>
</dbReference>
<evidence type="ECO:0000259" key="9">
    <source>
        <dbReference type="Pfam" id="PF00483"/>
    </source>
</evidence>
<dbReference type="FunFam" id="2.60.120.10:FF:000032">
    <property type="entry name" value="Mannose-1-phosphate guanylyltransferase/mannose-6-phosphate isomerase"/>
    <property type="match status" value="1"/>
</dbReference>
<dbReference type="Proteomes" id="UP000027590">
    <property type="component" value="Unassembled WGS sequence"/>
</dbReference>
<comment type="similarity">
    <text evidence="1 8">Belongs to the mannose-6-phosphate isomerase type 2 family.</text>
</comment>
<evidence type="ECO:0000256" key="2">
    <source>
        <dbReference type="ARBA" id="ARBA00012387"/>
    </source>
</evidence>
<reference evidence="12 13" key="1">
    <citation type="journal article" date="2014" name="Genome Biol. Evol.">
        <title>Acetic acid bacteria genomes reveal functional traits for adaptation to life in insect guts.</title>
        <authorList>
            <person name="Chouaia B."/>
            <person name="Gaiarsa S."/>
            <person name="Crotti E."/>
            <person name="Comandatore F."/>
            <person name="Degli Esposti M."/>
            <person name="Ricci I."/>
            <person name="Alma A."/>
            <person name="Favia G."/>
            <person name="Bandi C."/>
            <person name="Daffonchio D."/>
        </authorList>
    </citation>
    <scope>NUCLEOTIDE SEQUENCE [LARGE SCALE GENOMIC DNA]</scope>
    <source>
        <strain evidence="13">AM169</strain>
    </source>
</reference>
<dbReference type="GO" id="GO:0009298">
    <property type="term" value="P:GDP-mannose biosynthetic process"/>
    <property type="evidence" value="ECO:0007669"/>
    <property type="project" value="TreeGrafter"/>
</dbReference>
<dbReference type="InterPro" id="IPR051161">
    <property type="entry name" value="Mannose-6P_isomerase_type2"/>
</dbReference>
<evidence type="ECO:0000256" key="4">
    <source>
        <dbReference type="ARBA" id="ARBA00022695"/>
    </source>
</evidence>
<feature type="domain" description="Nucleotidyl transferase" evidence="9">
    <location>
        <begin position="4"/>
        <end position="290"/>
    </location>
</feature>
<keyword evidence="6" id="KW-0342">GTP-binding</keyword>
<name>A0A7U7G578_9PROT</name>
<evidence type="ECO:0000259" key="10">
    <source>
        <dbReference type="Pfam" id="PF01050"/>
    </source>
</evidence>
<dbReference type="EMBL" id="CBLY010000004">
    <property type="protein sequence ID" value="CDG33363.1"/>
    <property type="molecule type" value="Genomic_DNA"/>
</dbReference>
<proteinExistence type="inferred from homology"/>
<evidence type="ECO:0000313" key="13">
    <source>
        <dbReference type="Proteomes" id="UP000027590"/>
    </source>
</evidence>
<feature type="domain" description="Mannose-6-phosphate isomerase type II C-terminal" evidence="10">
    <location>
        <begin position="355"/>
        <end position="469"/>
    </location>
</feature>
<dbReference type="PANTHER" id="PTHR46390:SF1">
    <property type="entry name" value="MANNOSE-1-PHOSPHATE GUANYLYLTRANSFERASE"/>
    <property type="match status" value="1"/>
</dbReference>
<dbReference type="Pfam" id="PF01050">
    <property type="entry name" value="MannoseP_isomer"/>
    <property type="match status" value="1"/>
</dbReference>
<comment type="catalytic activity">
    <reaction evidence="7">
        <text>alpha-D-mannose 1-phosphate + GTP + H(+) = GDP-alpha-D-mannose + diphosphate</text>
        <dbReference type="Rhea" id="RHEA:15229"/>
        <dbReference type="ChEBI" id="CHEBI:15378"/>
        <dbReference type="ChEBI" id="CHEBI:33019"/>
        <dbReference type="ChEBI" id="CHEBI:37565"/>
        <dbReference type="ChEBI" id="CHEBI:57527"/>
        <dbReference type="ChEBI" id="CHEBI:58409"/>
        <dbReference type="EC" id="2.7.7.13"/>
    </reaction>
</comment>
<dbReference type="AlphaFoldDB" id="A0A7U7G578"/>
<dbReference type="CDD" id="cd02509">
    <property type="entry name" value="GDP-M1P_Guanylyltransferase"/>
    <property type="match status" value="1"/>
</dbReference>
<evidence type="ECO:0000256" key="3">
    <source>
        <dbReference type="ARBA" id="ARBA00022679"/>
    </source>
</evidence>
<evidence type="ECO:0000313" key="12">
    <source>
        <dbReference type="EMBL" id="CDG33363.1"/>
    </source>
</evidence>
<dbReference type="CDD" id="cd02213">
    <property type="entry name" value="cupin_PMI_typeII_C"/>
    <property type="match status" value="1"/>
</dbReference>
<dbReference type="Gene3D" id="2.60.120.10">
    <property type="entry name" value="Jelly Rolls"/>
    <property type="match status" value="1"/>
</dbReference>
<dbReference type="InterPro" id="IPR014710">
    <property type="entry name" value="RmlC-like_jellyroll"/>
</dbReference>
<evidence type="ECO:0000256" key="6">
    <source>
        <dbReference type="ARBA" id="ARBA00023134"/>
    </source>
</evidence>
<dbReference type="Pfam" id="PF22640">
    <property type="entry name" value="ManC_GMP_beta-helix"/>
    <property type="match status" value="1"/>
</dbReference>
<protein>
    <recommendedName>
        <fullName evidence="2">mannose-1-phosphate guanylyltransferase</fullName>
        <ecNumber evidence="2">2.7.7.13</ecNumber>
    </recommendedName>
</protein>
<dbReference type="SUPFAM" id="SSF51182">
    <property type="entry name" value="RmlC-like cupins"/>
    <property type="match status" value="1"/>
</dbReference>
<accession>A0A7U7G578</accession>
<dbReference type="InterPro" id="IPR054566">
    <property type="entry name" value="ManC/GMP-like_b-helix"/>
</dbReference>
<dbReference type="InterPro" id="IPR029044">
    <property type="entry name" value="Nucleotide-diphossugar_trans"/>
</dbReference>
<evidence type="ECO:0000256" key="1">
    <source>
        <dbReference type="ARBA" id="ARBA00006115"/>
    </source>
</evidence>
<keyword evidence="4 12" id="KW-0548">Nucleotidyltransferase</keyword>
<dbReference type="InterPro" id="IPR001538">
    <property type="entry name" value="Man6P_isomerase-2_C"/>
</dbReference>
<evidence type="ECO:0000256" key="5">
    <source>
        <dbReference type="ARBA" id="ARBA00022741"/>
    </source>
</evidence>
<dbReference type="InterPro" id="IPR049577">
    <property type="entry name" value="GMPP_N"/>
</dbReference>
<dbReference type="EC" id="2.7.7.13" evidence="2"/>
<dbReference type="InterPro" id="IPR011051">
    <property type="entry name" value="RmlC_Cupin_sf"/>
</dbReference>
<dbReference type="InterPro" id="IPR006375">
    <property type="entry name" value="Man1P_GuaTrfase/Man6P_Isoase"/>
</dbReference>